<gene>
    <name evidence="1" type="ORF">R7226_08220</name>
</gene>
<dbReference type="RefSeq" id="WP_318596588.1">
    <property type="nucleotide sequence ID" value="NZ_JAWSTH010000015.1"/>
</dbReference>
<dbReference type="EMBL" id="JAWSTH010000015">
    <property type="protein sequence ID" value="MDW5594317.1"/>
    <property type="molecule type" value="Genomic_DNA"/>
</dbReference>
<sequence length="95" mass="10548">MSDLVHDDPVQGPVIMTFDGRVLELFTERLASTTRMITGMLYVEVGDPNRKGVREVAFSCAPGRRSGGGCRLWVQEERWPAVEPFVREVAAAVAR</sequence>
<comment type="caution">
    <text evidence="1">The sequence shown here is derived from an EMBL/GenBank/DDBJ whole genome shotgun (WGS) entry which is preliminary data.</text>
</comment>
<evidence type="ECO:0000313" key="1">
    <source>
        <dbReference type="EMBL" id="MDW5594317.1"/>
    </source>
</evidence>
<evidence type="ECO:0000313" key="2">
    <source>
        <dbReference type="Proteomes" id="UP001284601"/>
    </source>
</evidence>
<keyword evidence="2" id="KW-1185">Reference proteome</keyword>
<proteinExistence type="predicted"/>
<name>A0ABU4HLZ7_9ACTN</name>
<protein>
    <recommendedName>
        <fullName evidence="3">TfoX N-terminal domain-containing protein</fullName>
    </recommendedName>
</protein>
<organism evidence="1 2">
    <name type="scientific">Conexibacter stalactiti</name>
    <dbReference type="NCBI Taxonomy" id="1940611"/>
    <lineage>
        <taxon>Bacteria</taxon>
        <taxon>Bacillati</taxon>
        <taxon>Actinomycetota</taxon>
        <taxon>Thermoleophilia</taxon>
        <taxon>Solirubrobacterales</taxon>
        <taxon>Conexibacteraceae</taxon>
        <taxon>Conexibacter</taxon>
    </lineage>
</organism>
<reference evidence="2" key="1">
    <citation type="submission" date="2023-07" db="EMBL/GenBank/DDBJ databases">
        <title>Conexibacter stalactiti sp. nov., isolated from stalactites in a lava cave and emended description of the genus Conexibacter.</title>
        <authorList>
            <person name="Lee S.D."/>
        </authorList>
    </citation>
    <scope>NUCLEOTIDE SEQUENCE [LARGE SCALE GENOMIC DNA]</scope>
    <source>
        <strain evidence="2">KCTC 39840</strain>
    </source>
</reference>
<dbReference type="Proteomes" id="UP001284601">
    <property type="component" value="Unassembled WGS sequence"/>
</dbReference>
<accession>A0ABU4HLZ7</accession>
<evidence type="ECO:0008006" key="3">
    <source>
        <dbReference type="Google" id="ProtNLM"/>
    </source>
</evidence>